<evidence type="ECO:0000313" key="2">
    <source>
        <dbReference type="EMBL" id="CAG8572782.1"/>
    </source>
</evidence>
<name>A0A9N9BQL4_9GLOM</name>
<reference evidence="2" key="1">
    <citation type="submission" date="2021-06" db="EMBL/GenBank/DDBJ databases">
        <authorList>
            <person name="Kallberg Y."/>
            <person name="Tangrot J."/>
            <person name="Rosling A."/>
        </authorList>
    </citation>
    <scope>NUCLEOTIDE SEQUENCE</scope>
    <source>
        <strain evidence="2">FL966</strain>
    </source>
</reference>
<proteinExistence type="predicted"/>
<protein>
    <submittedName>
        <fullName evidence="2">24457_t:CDS:1</fullName>
    </submittedName>
</protein>
<gene>
    <name evidence="2" type="ORF">CPELLU_LOCUS5731</name>
</gene>
<dbReference type="EMBL" id="CAJVQA010003360">
    <property type="protein sequence ID" value="CAG8572782.1"/>
    <property type="molecule type" value="Genomic_DNA"/>
</dbReference>
<sequence length="213" mass="24653">MSTLSFDGWQTALKPENLTLLPLLSFRRTKDDFTYDSCKEHFAISKFLENLNFDTTDQQWVIAAESISVKQQVRSEEVKKFWLDIDLEKAESERKLAGIILEQKEIELKQKEVDIKLSKNILRQGIKDSLLNDQKLKYAENLVNDKETELKPYLKKSTKRKPVCSNGNLTETEDNEYFPDDNDLDPESFNSTLDRNNKKAVASINARSNDIIN</sequence>
<keyword evidence="3" id="KW-1185">Reference proteome</keyword>
<evidence type="ECO:0000313" key="3">
    <source>
        <dbReference type="Proteomes" id="UP000789759"/>
    </source>
</evidence>
<dbReference type="Proteomes" id="UP000789759">
    <property type="component" value="Unassembled WGS sequence"/>
</dbReference>
<accession>A0A9N9BQL4</accession>
<dbReference type="OrthoDB" id="2427761at2759"/>
<dbReference type="AlphaFoldDB" id="A0A9N9BQL4"/>
<feature type="compositionally biased region" description="Acidic residues" evidence="1">
    <location>
        <begin position="171"/>
        <end position="185"/>
    </location>
</feature>
<feature type="region of interest" description="Disordered" evidence="1">
    <location>
        <begin position="156"/>
        <end position="185"/>
    </location>
</feature>
<organism evidence="2 3">
    <name type="scientific">Cetraspora pellucida</name>
    <dbReference type="NCBI Taxonomy" id="1433469"/>
    <lineage>
        <taxon>Eukaryota</taxon>
        <taxon>Fungi</taxon>
        <taxon>Fungi incertae sedis</taxon>
        <taxon>Mucoromycota</taxon>
        <taxon>Glomeromycotina</taxon>
        <taxon>Glomeromycetes</taxon>
        <taxon>Diversisporales</taxon>
        <taxon>Gigasporaceae</taxon>
        <taxon>Cetraspora</taxon>
    </lineage>
</organism>
<evidence type="ECO:0000256" key="1">
    <source>
        <dbReference type="SAM" id="MobiDB-lite"/>
    </source>
</evidence>
<comment type="caution">
    <text evidence="2">The sequence shown here is derived from an EMBL/GenBank/DDBJ whole genome shotgun (WGS) entry which is preliminary data.</text>
</comment>